<evidence type="ECO:0000313" key="6">
    <source>
        <dbReference type="Proteomes" id="UP001212189"/>
    </source>
</evidence>
<proteinExistence type="inferred from homology"/>
<dbReference type="GO" id="GO:0005737">
    <property type="term" value="C:cytoplasm"/>
    <property type="evidence" value="ECO:0007669"/>
    <property type="project" value="UniProtKB-SubCell"/>
</dbReference>
<dbReference type="InterPro" id="IPR035932">
    <property type="entry name" value="HflD-like_sf"/>
</dbReference>
<dbReference type="Proteomes" id="UP001212189">
    <property type="component" value="Chromosome"/>
</dbReference>
<evidence type="ECO:0000256" key="1">
    <source>
        <dbReference type="ARBA" id="ARBA00022475"/>
    </source>
</evidence>
<dbReference type="Gene3D" id="1.10.3890.10">
    <property type="entry name" value="HflD-like"/>
    <property type="match status" value="1"/>
</dbReference>
<comment type="subcellular location">
    <subcellularLocation>
        <location evidence="4">Cytoplasm</location>
    </subcellularLocation>
    <subcellularLocation>
        <location evidence="4">Cell membrane</location>
        <topology evidence="4">Peripheral membrane protein</topology>
        <orientation evidence="4">Cytoplasmic side</orientation>
    </subcellularLocation>
</comment>
<organism evidence="5 6">
    <name type="scientific">Denitrificimonas caeni</name>
    <dbReference type="NCBI Taxonomy" id="521720"/>
    <lineage>
        <taxon>Bacteria</taxon>
        <taxon>Pseudomonadati</taxon>
        <taxon>Pseudomonadota</taxon>
        <taxon>Gammaproteobacteria</taxon>
        <taxon>Pseudomonadales</taxon>
        <taxon>Pseudomonadaceae</taxon>
        <taxon>Denitrificimonas</taxon>
    </lineage>
</organism>
<accession>A0AAE9VLI2</accession>
<dbReference type="SUPFAM" id="SSF101322">
    <property type="entry name" value="YcfC-like"/>
    <property type="match status" value="1"/>
</dbReference>
<evidence type="ECO:0000256" key="3">
    <source>
        <dbReference type="ARBA" id="ARBA00023136"/>
    </source>
</evidence>
<reference evidence="5 6" key="1">
    <citation type="submission" date="2022-12" db="EMBL/GenBank/DDBJ databases">
        <title>Coexistence and Characterization of a Novel Tigecycline Resistance gene tet(X) variant and blaNDM-1 in a Pseudomonas caeni Isolate of Chicken Origin.</title>
        <authorList>
            <person name="Lu X."/>
            <person name="Zhang L."/>
            <person name="Li R."/>
            <person name="Wang Z."/>
        </authorList>
    </citation>
    <scope>NUCLEOTIDE SEQUENCE [LARGE SCALE GENOMIC DNA]</scope>
    <source>
        <strain evidence="5 6">CE14</strain>
    </source>
</reference>
<dbReference type="GO" id="GO:0005886">
    <property type="term" value="C:plasma membrane"/>
    <property type="evidence" value="ECO:0007669"/>
    <property type="project" value="UniProtKB-SubCell"/>
</dbReference>
<evidence type="ECO:0000256" key="4">
    <source>
        <dbReference type="HAMAP-Rule" id="MF_00695"/>
    </source>
</evidence>
<gene>
    <name evidence="4 5" type="primary">hflD</name>
    <name evidence="5" type="ORF">O6P33_08410</name>
</gene>
<comment type="similarity">
    <text evidence="4">Belongs to the HflD family.</text>
</comment>
<keyword evidence="6" id="KW-1185">Reference proteome</keyword>
<keyword evidence="1 4" id="KW-1003">Cell membrane</keyword>
<keyword evidence="3 4" id="KW-0472">Membrane</keyword>
<dbReference type="PANTHER" id="PTHR38100">
    <property type="entry name" value="HIGH FREQUENCY LYSOGENIZATION PROTEIN HFLD"/>
    <property type="match status" value="1"/>
</dbReference>
<dbReference type="InterPro" id="IPR007451">
    <property type="entry name" value="HflD"/>
</dbReference>
<dbReference type="AlphaFoldDB" id="A0AAE9VLI2"/>
<evidence type="ECO:0000256" key="2">
    <source>
        <dbReference type="ARBA" id="ARBA00022490"/>
    </source>
</evidence>
<dbReference type="NCBIfam" id="NF001246">
    <property type="entry name" value="PRK00218.1-2"/>
    <property type="match status" value="1"/>
</dbReference>
<sequence length="205" mass="22996">MSPLQEQLTALAGVFQAAALVNKLAHTGQVSDAALSYMLQTLLVRNPASTIDVYGGDDLGLNEGYKLMQAILERNNDNLPRESLRYVVGMLSLEKQFARRDDLLEIAGKRLPQIEQQVELYGLSSDNIAASFGGLYQDTISTFKQRIQVHGDMRFLQQDATAAKVRALLFAGIRSARLWRQLGGRRWHLLTKRSSMLNELRARHL</sequence>
<protein>
    <recommendedName>
        <fullName evidence="4">High frequency lysogenization protein HflD homolog</fullName>
    </recommendedName>
</protein>
<keyword evidence="2 4" id="KW-0963">Cytoplasm</keyword>
<dbReference type="PANTHER" id="PTHR38100:SF1">
    <property type="entry name" value="HIGH FREQUENCY LYSOGENIZATION PROTEIN HFLD"/>
    <property type="match status" value="1"/>
</dbReference>
<name>A0AAE9VLI2_9GAMM</name>
<dbReference type="KEGG" id="dce:O6P33_08410"/>
<dbReference type="RefSeq" id="WP_269817341.1">
    <property type="nucleotide sequence ID" value="NZ_CP114976.1"/>
</dbReference>
<dbReference type="HAMAP" id="MF_00695">
    <property type="entry name" value="HflD_protein"/>
    <property type="match status" value="1"/>
</dbReference>
<dbReference type="Pfam" id="PF04356">
    <property type="entry name" value="DUF489"/>
    <property type="match status" value="1"/>
</dbReference>
<evidence type="ECO:0000313" key="5">
    <source>
        <dbReference type="EMBL" id="WBE24398.1"/>
    </source>
</evidence>
<dbReference type="EMBL" id="CP114976">
    <property type="protein sequence ID" value="WBE24398.1"/>
    <property type="molecule type" value="Genomic_DNA"/>
</dbReference>